<evidence type="ECO:0000259" key="6">
    <source>
        <dbReference type="Pfam" id="PF00005"/>
    </source>
</evidence>
<dbReference type="InterPro" id="IPR025662">
    <property type="entry name" value="Sigma_54_int_dom_ATP-bd_1"/>
</dbReference>
<keyword evidence="2 5" id="KW-0812">Transmembrane</keyword>
<comment type="caution">
    <text evidence="8">The sequence shown here is derived from an EMBL/GenBank/DDBJ whole genome shotgun (WGS) entry which is preliminary data.</text>
</comment>
<dbReference type="InterPro" id="IPR027417">
    <property type="entry name" value="P-loop_NTPase"/>
</dbReference>
<accession>A0A090W311</accession>
<dbReference type="PANTHER" id="PTHR24221">
    <property type="entry name" value="ATP-BINDING CASSETTE SUB-FAMILY B"/>
    <property type="match status" value="1"/>
</dbReference>
<evidence type="ECO:0000256" key="1">
    <source>
        <dbReference type="ARBA" id="ARBA00004651"/>
    </source>
</evidence>
<feature type="transmembrane region" description="Helical" evidence="5">
    <location>
        <begin position="54"/>
        <end position="73"/>
    </location>
</feature>
<sequence length="230" mass="25722">MAHWIQEIARSVISFKLSGGTSLGLKKNDDLVNGYLLARENHFKVLMLQFIQMISFKVIVTASLLLIGGALVLNQEMNIGQFVAAEIIILLVIASVEKLILGLESFYDTLTSLEKLGQIVDRELESQDGDRPQFSKGITIELDKITYEVGNRDRHILRDISLKIKPKSNVLVKGESGAGKSTLLRLISGVIEPTGGHLYINDMSINSLHLNFYRSQLGYHFQTKRLLKVQ</sequence>
<feature type="transmembrane region" description="Helical" evidence="5">
    <location>
        <begin position="79"/>
        <end position="96"/>
    </location>
</feature>
<proteinExistence type="predicted"/>
<dbReference type="GO" id="GO:0034040">
    <property type="term" value="F:ATPase-coupled lipid transmembrane transporter activity"/>
    <property type="evidence" value="ECO:0007669"/>
    <property type="project" value="TreeGrafter"/>
</dbReference>
<dbReference type="PANTHER" id="PTHR24221:SF654">
    <property type="entry name" value="ATP-BINDING CASSETTE SUB-FAMILY B MEMBER 6"/>
    <property type="match status" value="1"/>
</dbReference>
<dbReference type="Proteomes" id="UP000029641">
    <property type="component" value="Unassembled WGS sequence"/>
</dbReference>
<dbReference type="GO" id="GO:0005524">
    <property type="term" value="F:ATP binding"/>
    <property type="evidence" value="ECO:0007669"/>
    <property type="project" value="InterPro"/>
</dbReference>
<evidence type="ECO:0000313" key="8">
    <source>
        <dbReference type="EMBL" id="GAL69854.1"/>
    </source>
</evidence>
<dbReference type="Gene3D" id="1.20.1560.10">
    <property type="entry name" value="ABC transporter type 1, transmembrane domain"/>
    <property type="match status" value="1"/>
</dbReference>
<evidence type="ECO:0000256" key="2">
    <source>
        <dbReference type="ARBA" id="ARBA00022692"/>
    </source>
</evidence>
<dbReference type="GO" id="GO:0005886">
    <property type="term" value="C:plasma membrane"/>
    <property type="evidence" value="ECO:0007669"/>
    <property type="project" value="UniProtKB-SubCell"/>
</dbReference>
<evidence type="ECO:0000256" key="3">
    <source>
        <dbReference type="ARBA" id="ARBA00022989"/>
    </source>
</evidence>
<dbReference type="EMBL" id="BBNR01000005">
    <property type="protein sequence ID" value="GAL66591.1"/>
    <property type="molecule type" value="Genomic_DNA"/>
</dbReference>
<dbReference type="Pfam" id="PF00005">
    <property type="entry name" value="ABC_tran"/>
    <property type="match status" value="1"/>
</dbReference>
<protein>
    <submittedName>
        <fullName evidence="8">HlyB/MsbA family ABC transporter</fullName>
    </submittedName>
</protein>
<dbReference type="Proteomes" id="UP000029646">
    <property type="component" value="Unassembled WGS sequence"/>
</dbReference>
<keyword evidence="4 5" id="KW-0472">Membrane</keyword>
<feature type="domain" description="ABC transporter" evidence="6">
    <location>
        <begin position="157"/>
        <end position="227"/>
    </location>
</feature>
<keyword evidence="3 5" id="KW-1133">Transmembrane helix</keyword>
<name>A0A090W311_9FLAO</name>
<dbReference type="STRING" id="504487.JCM19538_947"/>
<comment type="subcellular location">
    <subcellularLocation>
        <location evidence="1">Cell membrane</location>
        <topology evidence="1">Multi-pass membrane protein</topology>
    </subcellularLocation>
</comment>
<evidence type="ECO:0000313" key="7">
    <source>
        <dbReference type="EMBL" id="GAL66591.1"/>
    </source>
</evidence>
<dbReference type="GO" id="GO:0016887">
    <property type="term" value="F:ATP hydrolysis activity"/>
    <property type="evidence" value="ECO:0007669"/>
    <property type="project" value="InterPro"/>
</dbReference>
<dbReference type="InterPro" id="IPR039421">
    <property type="entry name" value="Type_1_exporter"/>
</dbReference>
<dbReference type="SUPFAM" id="SSF52540">
    <property type="entry name" value="P-loop containing nucleoside triphosphate hydrolases"/>
    <property type="match status" value="1"/>
</dbReference>
<dbReference type="AlphaFoldDB" id="A0A090W311"/>
<dbReference type="PROSITE" id="PS00675">
    <property type="entry name" value="SIGMA54_INTERACT_1"/>
    <property type="match status" value="1"/>
</dbReference>
<dbReference type="eggNOG" id="COG2274">
    <property type="taxonomic scope" value="Bacteria"/>
</dbReference>
<dbReference type="SUPFAM" id="SSF90123">
    <property type="entry name" value="ABC transporter transmembrane region"/>
    <property type="match status" value="1"/>
</dbReference>
<dbReference type="InterPro" id="IPR036640">
    <property type="entry name" value="ABC1_TM_sf"/>
</dbReference>
<evidence type="ECO:0000313" key="9">
    <source>
        <dbReference type="Proteomes" id="UP000029641"/>
    </source>
</evidence>
<dbReference type="EMBL" id="BBNS01000003">
    <property type="protein sequence ID" value="GAL69854.1"/>
    <property type="molecule type" value="Genomic_DNA"/>
</dbReference>
<dbReference type="InterPro" id="IPR003439">
    <property type="entry name" value="ABC_transporter-like_ATP-bd"/>
</dbReference>
<evidence type="ECO:0000256" key="4">
    <source>
        <dbReference type="ARBA" id="ARBA00023136"/>
    </source>
</evidence>
<reference evidence="9 10" key="1">
    <citation type="journal article" date="2014" name="Genome Announc.">
        <title>Draft Genome Sequence of Marine Flavobacterium Jejuia pallidilutea Strain 11shimoA1 and Pigmentation Mutants.</title>
        <authorList>
            <person name="Takatani N."/>
            <person name="Nakanishi M."/>
            <person name="Meirelles P."/>
            <person name="Mino S."/>
            <person name="Suda W."/>
            <person name="Oshima K."/>
            <person name="Hattori M."/>
            <person name="Ohkuma M."/>
            <person name="Hosokawa M."/>
            <person name="Miyashita K."/>
            <person name="Thompson F.L."/>
            <person name="Niwa A."/>
            <person name="Sawabe T."/>
            <person name="Sawabe T."/>
        </authorList>
    </citation>
    <scope>NUCLEOTIDE SEQUENCE [LARGE SCALE GENOMIC DNA]</scope>
    <source>
        <strain evidence="7 9">JCM 19301</strain>
        <strain evidence="8">JCM 19302</strain>
        <strain evidence="10">JCM19302</strain>
    </source>
</reference>
<dbReference type="Gene3D" id="3.40.50.300">
    <property type="entry name" value="P-loop containing nucleotide triphosphate hydrolases"/>
    <property type="match status" value="1"/>
</dbReference>
<gene>
    <name evidence="7" type="ORF">JCM19301_3069</name>
    <name evidence="8" type="ORF">JCM19302_749</name>
</gene>
<organism evidence="8 10">
    <name type="scientific">Jejuia pallidilutea</name>
    <dbReference type="NCBI Taxonomy" id="504487"/>
    <lineage>
        <taxon>Bacteria</taxon>
        <taxon>Pseudomonadati</taxon>
        <taxon>Bacteroidota</taxon>
        <taxon>Flavobacteriia</taxon>
        <taxon>Flavobacteriales</taxon>
        <taxon>Flavobacteriaceae</taxon>
        <taxon>Jejuia</taxon>
    </lineage>
</organism>
<evidence type="ECO:0000313" key="10">
    <source>
        <dbReference type="Proteomes" id="UP000029646"/>
    </source>
</evidence>
<evidence type="ECO:0000256" key="5">
    <source>
        <dbReference type="SAM" id="Phobius"/>
    </source>
</evidence>